<comment type="caution">
    <text evidence="2">The sequence shown here is derived from an EMBL/GenBank/DDBJ whole genome shotgun (WGS) entry which is preliminary data.</text>
</comment>
<keyword evidence="1" id="KW-0812">Transmembrane</keyword>
<gene>
    <name evidence="2" type="ORF">ACFSDA_11150</name>
</gene>
<reference evidence="3" key="1">
    <citation type="journal article" date="2019" name="Int. J. Syst. Evol. Microbiol.">
        <title>The Global Catalogue of Microorganisms (GCM) 10K type strain sequencing project: providing services to taxonomists for standard genome sequencing and annotation.</title>
        <authorList>
            <consortium name="The Broad Institute Genomics Platform"/>
            <consortium name="The Broad Institute Genome Sequencing Center for Infectious Disease"/>
            <person name="Wu L."/>
            <person name="Ma J."/>
        </authorList>
    </citation>
    <scope>NUCLEOTIDE SEQUENCE [LARGE SCALE GENOMIC DNA]</scope>
    <source>
        <strain evidence="3">JCM 11650</strain>
    </source>
</reference>
<dbReference type="RefSeq" id="WP_264449201.1">
    <property type="nucleotide sequence ID" value="NZ_BAAAIS010000003.1"/>
</dbReference>
<name>A0ABW4Q1Q2_9MICO</name>
<feature type="transmembrane region" description="Helical" evidence="1">
    <location>
        <begin position="36"/>
        <end position="55"/>
    </location>
</feature>
<evidence type="ECO:0000313" key="2">
    <source>
        <dbReference type="EMBL" id="MFD1835623.1"/>
    </source>
</evidence>
<keyword evidence="1" id="KW-0472">Membrane</keyword>
<feature type="transmembrane region" description="Helical" evidence="1">
    <location>
        <begin position="12"/>
        <end position="30"/>
    </location>
</feature>
<evidence type="ECO:0000256" key="1">
    <source>
        <dbReference type="SAM" id="Phobius"/>
    </source>
</evidence>
<dbReference type="Proteomes" id="UP001597280">
    <property type="component" value="Unassembled WGS sequence"/>
</dbReference>
<keyword evidence="1" id="KW-1133">Transmembrane helix</keyword>
<protein>
    <recommendedName>
        <fullName evidence="4">DUF4190 domain-containing protein</fullName>
    </recommendedName>
</protein>
<keyword evidence="3" id="KW-1185">Reference proteome</keyword>
<evidence type="ECO:0008006" key="4">
    <source>
        <dbReference type="Google" id="ProtNLM"/>
    </source>
</evidence>
<accession>A0ABW4Q1Q2</accession>
<dbReference type="EMBL" id="JBHUFL010000003">
    <property type="protein sequence ID" value="MFD1835623.1"/>
    <property type="molecule type" value="Genomic_DNA"/>
</dbReference>
<evidence type="ECO:0000313" key="3">
    <source>
        <dbReference type="Proteomes" id="UP001597280"/>
    </source>
</evidence>
<organism evidence="2 3">
    <name type="scientific">Brachybacterium rhamnosum</name>
    <dbReference type="NCBI Taxonomy" id="173361"/>
    <lineage>
        <taxon>Bacteria</taxon>
        <taxon>Bacillati</taxon>
        <taxon>Actinomycetota</taxon>
        <taxon>Actinomycetes</taxon>
        <taxon>Micrococcales</taxon>
        <taxon>Dermabacteraceae</taxon>
        <taxon>Brachybacterium</taxon>
    </lineage>
</organism>
<sequence>MSPLEEERRPEPVSAAAVPLLGLGLVLGFLGGYMLGWWGAVVVALVLIAALSAVLGGRSRAAAGAAAIGVVIGYVAIMLVAAFRGLLW</sequence>
<proteinExistence type="predicted"/>
<feature type="transmembrane region" description="Helical" evidence="1">
    <location>
        <begin position="62"/>
        <end position="83"/>
    </location>
</feature>